<dbReference type="PROSITE" id="PS50297">
    <property type="entry name" value="ANK_REP_REGION"/>
    <property type="match status" value="2"/>
</dbReference>
<dbReference type="Pfam" id="PF12796">
    <property type="entry name" value="Ank_2"/>
    <property type="match status" value="1"/>
</dbReference>
<dbReference type="EMBL" id="MTQA01000060">
    <property type="protein sequence ID" value="PNP82172.1"/>
    <property type="molecule type" value="Genomic_DNA"/>
</dbReference>
<evidence type="ECO:0000313" key="6">
    <source>
        <dbReference type="Proteomes" id="UP000236664"/>
    </source>
</evidence>
<dbReference type="PROSITE" id="PS50088">
    <property type="entry name" value="ANK_REPEAT"/>
    <property type="match status" value="2"/>
</dbReference>
<dbReference type="Gene3D" id="1.25.40.20">
    <property type="entry name" value="Ankyrin repeat-containing domain"/>
    <property type="match status" value="1"/>
</dbReference>
<evidence type="ECO:0000256" key="2">
    <source>
        <dbReference type="ARBA" id="ARBA00023043"/>
    </source>
</evidence>
<dbReference type="InterPro" id="IPR036770">
    <property type="entry name" value="Ankyrin_rpt-contain_sf"/>
</dbReference>
<dbReference type="OrthoDB" id="5122169at2759"/>
<sequence length="358" mass="40644">MSKSRQYTLSPKYDHVTDLPSIEVRKEHFVQVEKDPDDFLFLNVTLTIFWRLARLDLVNHVWCHTHLHVAAFYGWVDVVEALLKLGSNPDTQDSKGRTALHAACASVEEGSTEVVQVLLNYGADPNHKADVTGFAPIHHLIEASRIAAEPWDCNGKLETLLKGGADIDAPDTHGRTPIHLASCIPWCNSVFDVLHTRGARLDLLTVMKRSVLHYAAMYGDLDHISYLRKHGLTEPDPDGKDAYDETPLDLMVWRANAKPEELWKNMKLPTEDVIKAFRSLIQEIRIHRWRNGHGTSYQDGGSRWRQVKTENHLNPGNHLVAPHMRQKSTRTQPPSIEKEMPVGERCAYPMIEDARELP</sequence>
<evidence type="ECO:0000256" key="4">
    <source>
        <dbReference type="SAM" id="MobiDB-lite"/>
    </source>
</evidence>
<dbReference type="PANTHER" id="PTHR24178">
    <property type="entry name" value="MOLTING PROTEIN MLT-4"/>
    <property type="match status" value="1"/>
</dbReference>
<dbReference type="AlphaFoldDB" id="A0A2K0WIS7"/>
<name>A0A2K0WIS7_GIBNY</name>
<dbReference type="InterPro" id="IPR002110">
    <property type="entry name" value="Ankyrin_rpt"/>
</dbReference>
<protein>
    <submittedName>
        <fullName evidence="5">Uncharacterized protein</fullName>
    </submittedName>
</protein>
<accession>A0A2K0WIS7</accession>
<evidence type="ECO:0000313" key="5">
    <source>
        <dbReference type="EMBL" id="PNP82172.1"/>
    </source>
</evidence>
<dbReference type="SUPFAM" id="SSF48403">
    <property type="entry name" value="Ankyrin repeat"/>
    <property type="match status" value="1"/>
</dbReference>
<evidence type="ECO:0000256" key="1">
    <source>
        <dbReference type="ARBA" id="ARBA00022737"/>
    </source>
</evidence>
<feature type="repeat" description="ANK" evidence="3">
    <location>
        <begin position="95"/>
        <end position="130"/>
    </location>
</feature>
<proteinExistence type="predicted"/>
<evidence type="ECO:0000256" key="3">
    <source>
        <dbReference type="PROSITE-ProRule" id="PRU00023"/>
    </source>
</evidence>
<gene>
    <name evidence="5" type="ORF">FNYG_04361</name>
</gene>
<dbReference type="Proteomes" id="UP000236664">
    <property type="component" value="Unassembled WGS sequence"/>
</dbReference>
<dbReference type="SMART" id="SM00248">
    <property type="entry name" value="ANK"/>
    <property type="match status" value="5"/>
</dbReference>
<organism evidence="5 6">
    <name type="scientific">Gibberella nygamai</name>
    <name type="common">Bean root rot disease fungus</name>
    <name type="synonym">Fusarium nygamai</name>
    <dbReference type="NCBI Taxonomy" id="42673"/>
    <lineage>
        <taxon>Eukaryota</taxon>
        <taxon>Fungi</taxon>
        <taxon>Dikarya</taxon>
        <taxon>Ascomycota</taxon>
        <taxon>Pezizomycotina</taxon>
        <taxon>Sordariomycetes</taxon>
        <taxon>Hypocreomycetidae</taxon>
        <taxon>Hypocreales</taxon>
        <taxon>Nectriaceae</taxon>
        <taxon>Fusarium</taxon>
        <taxon>Fusarium fujikuroi species complex</taxon>
    </lineage>
</organism>
<comment type="caution">
    <text evidence="5">The sequence shown here is derived from an EMBL/GenBank/DDBJ whole genome shotgun (WGS) entry which is preliminary data.</text>
</comment>
<keyword evidence="2 3" id="KW-0040">ANK repeat</keyword>
<dbReference type="STRING" id="42673.A0A2K0WIS7"/>
<feature type="repeat" description="ANK" evidence="3">
    <location>
        <begin position="65"/>
        <end position="94"/>
    </location>
</feature>
<reference evidence="5 6" key="1">
    <citation type="submission" date="2017-06" db="EMBL/GenBank/DDBJ databases">
        <title>Genome of Fusarium nygamai isolate CS10214.</title>
        <authorList>
            <person name="Gardiner D.M."/>
            <person name="Obanor F."/>
            <person name="Kazan K."/>
        </authorList>
    </citation>
    <scope>NUCLEOTIDE SEQUENCE [LARGE SCALE GENOMIC DNA]</scope>
    <source>
        <strain evidence="5 6">CS10214</strain>
    </source>
</reference>
<keyword evidence="1" id="KW-0677">Repeat</keyword>
<keyword evidence="6" id="KW-1185">Reference proteome</keyword>
<feature type="region of interest" description="Disordered" evidence="4">
    <location>
        <begin position="315"/>
        <end position="336"/>
    </location>
</feature>